<dbReference type="EMBL" id="JBJXBP010000002">
    <property type="protein sequence ID" value="KAL3843380.1"/>
    <property type="molecule type" value="Genomic_DNA"/>
</dbReference>
<evidence type="ECO:0000256" key="1">
    <source>
        <dbReference type="ARBA" id="ARBA00022737"/>
    </source>
</evidence>
<dbReference type="Proteomes" id="UP001634393">
    <property type="component" value="Unassembled WGS sequence"/>
</dbReference>
<dbReference type="InterPro" id="IPR011990">
    <property type="entry name" value="TPR-like_helical_dom_sf"/>
</dbReference>
<proteinExistence type="predicted"/>
<dbReference type="NCBIfam" id="TIGR00756">
    <property type="entry name" value="PPR"/>
    <property type="match status" value="8"/>
</dbReference>
<dbReference type="InterPro" id="IPR046848">
    <property type="entry name" value="E_motif"/>
</dbReference>
<evidence type="ECO:0008006" key="5">
    <source>
        <dbReference type="Google" id="ProtNLM"/>
    </source>
</evidence>
<dbReference type="PANTHER" id="PTHR47926">
    <property type="entry name" value="PENTATRICOPEPTIDE REPEAT-CONTAINING PROTEIN"/>
    <property type="match status" value="1"/>
</dbReference>
<dbReference type="PANTHER" id="PTHR47926:SF465">
    <property type="entry name" value="PENTATRICOPEPTIDE REPEAT (PPR-LIKE) SUPERFAMILY PROTEIN"/>
    <property type="match status" value="1"/>
</dbReference>
<dbReference type="InterPro" id="IPR046960">
    <property type="entry name" value="PPR_At4g14850-like_plant"/>
</dbReference>
<comment type="caution">
    <text evidence="3">The sequence shown here is derived from an EMBL/GenBank/DDBJ whole genome shotgun (WGS) entry which is preliminary data.</text>
</comment>
<dbReference type="SUPFAM" id="SSF48452">
    <property type="entry name" value="TPR-like"/>
    <property type="match status" value="1"/>
</dbReference>
<protein>
    <recommendedName>
        <fullName evidence="5">Pentatricopeptide repeat-containing protein</fullName>
    </recommendedName>
</protein>
<feature type="repeat" description="PPR" evidence="2">
    <location>
        <begin position="211"/>
        <end position="241"/>
    </location>
</feature>
<evidence type="ECO:0000313" key="3">
    <source>
        <dbReference type="EMBL" id="KAL3843380.1"/>
    </source>
</evidence>
<reference evidence="3 4" key="1">
    <citation type="submission" date="2024-12" db="EMBL/GenBank/DDBJ databases">
        <title>The unique morphological basis and parallel evolutionary history of personate flowers in Penstemon.</title>
        <authorList>
            <person name="Depatie T.H."/>
            <person name="Wessinger C.A."/>
        </authorList>
    </citation>
    <scope>NUCLEOTIDE SEQUENCE [LARGE SCALE GENOMIC DNA]</scope>
    <source>
        <strain evidence="3">WTNN_2</strain>
        <tissue evidence="3">Leaf</tissue>
    </source>
</reference>
<gene>
    <name evidence="3" type="ORF">ACJIZ3_000783</name>
</gene>
<dbReference type="PROSITE" id="PS51375">
    <property type="entry name" value="PPR"/>
    <property type="match status" value="5"/>
</dbReference>
<dbReference type="Gene3D" id="1.25.40.10">
    <property type="entry name" value="Tetratricopeptide repeat domain"/>
    <property type="match status" value="4"/>
</dbReference>
<dbReference type="InterPro" id="IPR002885">
    <property type="entry name" value="PPR_rpt"/>
</dbReference>
<accession>A0ABD3U274</accession>
<sequence length="603" mass="68447">MTSKKLRNYPCVVGDFLNLSTRGQLRQAVGSLPLLSRKGILLNSKTIASLIQQCANSKSIKEGKWVHVYLRITGSKHPNIFLSNHLINMYAKCGDHVKAREVFDKMRERNLYSWNHMLSGYAHLGMVKAANRLFDRMPKRDFVSWNTMVMSCVQSGRFREALRFYMELRRVNIGYNEYSFAGVLTACVKLKELWLAKQLHCQVFLVGFMSNVVLTSSIIDAYAKCGEMRDARRLFDEMITKDVLTWTTLVSGYAQWGDMKSAQEVFDLMPQKNSVSWTALIAGYAQNDMGHDALKLLSEMIILRVEPDQFTFSSSFLACANIVSLENGKQLHSCLITSGLRPNVVVLSSLIDMYSKCGNLKIAKRVFDMAENKQSVVLWNTIISALEHHGCGKQAMNMFADMVKLGITPDSVTFHVLLNACSHSGLVQEGLCLFESMSLHYNIVPNQEHYACLINLLGWSGCFDEMMNVLKKMTCKFDDRVWNALLGVCRIHGDIGLGKIAAKHLVELEPRSPAAYLLLSSIYAALGRWESAHEVRRLMSERSVQNGFALSWCEIDQKLHLDTEKERSLVLELLDDQSTLYNICQLRSIWVRSYWIFKISACI</sequence>
<name>A0ABD3U274_9LAMI</name>
<feature type="repeat" description="PPR" evidence="2">
    <location>
        <begin position="79"/>
        <end position="109"/>
    </location>
</feature>
<dbReference type="FunFam" id="1.25.40.10:FF:000442">
    <property type="entry name" value="Pentatricopeptide repeat-containing protein At3g49710"/>
    <property type="match status" value="1"/>
</dbReference>
<evidence type="ECO:0000256" key="2">
    <source>
        <dbReference type="PROSITE-ProRule" id="PRU00708"/>
    </source>
</evidence>
<dbReference type="FunFam" id="1.25.40.10:FF:000090">
    <property type="entry name" value="Pentatricopeptide repeat-containing protein, chloroplastic"/>
    <property type="match status" value="1"/>
</dbReference>
<dbReference type="FunFam" id="1.25.40.10:FF:000348">
    <property type="entry name" value="Pentatricopeptide repeat-containing protein chloroplastic"/>
    <property type="match status" value="1"/>
</dbReference>
<dbReference type="AlphaFoldDB" id="A0ABD3U274"/>
<dbReference type="Pfam" id="PF20431">
    <property type="entry name" value="E_motif"/>
    <property type="match status" value="1"/>
</dbReference>
<organism evidence="3 4">
    <name type="scientific">Penstemon smallii</name>
    <dbReference type="NCBI Taxonomy" id="265156"/>
    <lineage>
        <taxon>Eukaryota</taxon>
        <taxon>Viridiplantae</taxon>
        <taxon>Streptophyta</taxon>
        <taxon>Embryophyta</taxon>
        <taxon>Tracheophyta</taxon>
        <taxon>Spermatophyta</taxon>
        <taxon>Magnoliopsida</taxon>
        <taxon>eudicotyledons</taxon>
        <taxon>Gunneridae</taxon>
        <taxon>Pentapetalae</taxon>
        <taxon>asterids</taxon>
        <taxon>lamiids</taxon>
        <taxon>Lamiales</taxon>
        <taxon>Plantaginaceae</taxon>
        <taxon>Cheloneae</taxon>
        <taxon>Penstemon</taxon>
    </lineage>
</organism>
<keyword evidence="4" id="KW-1185">Reference proteome</keyword>
<dbReference type="Pfam" id="PF01535">
    <property type="entry name" value="PPR"/>
    <property type="match status" value="6"/>
</dbReference>
<keyword evidence="1" id="KW-0677">Repeat</keyword>
<dbReference type="Pfam" id="PF13041">
    <property type="entry name" value="PPR_2"/>
    <property type="match status" value="2"/>
</dbReference>
<feature type="repeat" description="PPR" evidence="2">
    <location>
        <begin position="110"/>
        <end position="144"/>
    </location>
</feature>
<evidence type="ECO:0000313" key="4">
    <source>
        <dbReference type="Proteomes" id="UP001634393"/>
    </source>
</evidence>
<feature type="repeat" description="PPR" evidence="2">
    <location>
        <begin position="242"/>
        <end position="276"/>
    </location>
</feature>
<feature type="repeat" description="PPR" evidence="2">
    <location>
        <begin position="375"/>
        <end position="409"/>
    </location>
</feature>